<evidence type="ECO:0000313" key="2">
    <source>
        <dbReference type="EMBL" id="GFC58449.1"/>
    </source>
</evidence>
<proteinExistence type="predicted"/>
<feature type="region of interest" description="Disordered" evidence="1">
    <location>
        <begin position="1"/>
        <end position="23"/>
    </location>
</feature>
<dbReference type="EMBL" id="BKCJ010977602">
    <property type="protein sequence ID" value="GFC58449.1"/>
    <property type="molecule type" value="Genomic_DNA"/>
</dbReference>
<feature type="compositionally biased region" description="Basic and acidic residues" evidence="1">
    <location>
        <begin position="7"/>
        <end position="17"/>
    </location>
</feature>
<feature type="compositionally biased region" description="Polar residues" evidence="1">
    <location>
        <begin position="48"/>
        <end position="67"/>
    </location>
</feature>
<sequence>CPLTTQQERKTRKDYGMKRGRHSTSSLIAFDQLSSSYLNDDDGDGNNKRTSCASTPSPTHFVSSLTNEVPRVFENPPNTDPNMESFYTR</sequence>
<feature type="non-terminal residue" evidence="2">
    <location>
        <position position="1"/>
    </location>
</feature>
<accession>A0A699PYI7</accession>
<name>A0A699PYI7_TANCI</name>
<feature type="region of interest" description="Disordered" evidence="1">
    <location>
        <begin position="35"/>
        <end position="89"/>
    </location>
</feature>
<reference evidence="2" key="1">
    <citation type="journal article" date="2019" name="Sci. Rep.">
        <title>Draft genome of Tanacetum cinerariifolium, the natural source of mosquito coil.</title>
        <authorList>
            <person name="Yamashiro T."/>
            <person name="Shiraishi A."/>
            <person name="Satake H."/>
            <person name="Nakayama K."/>
        </authorList>
    </citation>
    <scope>NUCLEOTIDE SEQUENCE</scope>
</reference>
<feature type="compositionally biased region" description="Polar residues" evidence="1">
    <location>
        <begin position="76"/>
        <end position="89"/>
    </location>
</feature>
<gene>
    <name evidence="2" type="ORF">Tci_830419</name>
</gene>
<evidence type="ECO:0000256" key="1">
    <source>
        <dbReference type="SAM" id="MobiDB-lite"/>
    </source>
</evidence>
<dbReference type="AlphaFoldDB" id="A0A699PYI7"/>
<protein>
    <submittedName>
        <fullName evidence="2">Uncharacterized protein</fullName>
    </submittedName>
</protein>
<organism evidence="2">
    <name type="scientific">Tanacetum cinerariifolium</name>
    <name type="common">Dalmatian daisy</name>
    <name type="synonym">Chrysanthemum cinerariifolium</name>
    <dbReference type="NCBI Taxonomy" id="118510"/>
    <lineage>
        <taxon>Eukaryota</taxon>
        <taxon>Viridiplantae</taxon>
        <taxon>Streptophyta</taxon>
        <taxon>Embryophyta</taxon>
        <taxon>Tracheophyta</taxon>
        <taxon>Spermatophyta</taxon>
        <taxon>Magnoliopsida</taxon>
        <taxon>eudicotyledons</taxon>
        <taxon>Gunneridae</taxon>
        <taxon>Pentapetalae</taxon>
        <taxon>asterids</taxon>
        <taxon>campanulids</taxon>
        <taxon>Asterales</taxon>
        <taxon>Asteraceae</taxon>
        <taxon>Asteroideae</taxon>
        <taxon>Anthemideae</taxon>
        <taxon>Anthemidinae</taxon>
        <taxon>Tanacetum</taxon>
    </lineage>
</organism>
<comment type="caution">
    <text evidence="2">The sequence shown here is derived from an EMBL/GenBank/DDBJ whole genome shotgun (WGS) entry which is preliminary data.</text>
</comment>